<sequence length="142" mass="17030">MERIGEGRRRRLRDYDYDYDDEGEVRQTLSPISERTHLSRPKQESRKGDTRTTFQWFARRAPRRETISWLRIVFCAPEGAGDVLTQVKRQQAAKPETRPIVCPEWTRNRRRVKEFSLPKFILERCWCNISFRGRFHSPPAHI</sequence>
<reference evidence="2 3" key="1">
    <citation type="submission" date="2022-12" db="EMBL/GenBank/DDBJ databases">
        <title>Chromosome-scale assembly of the Ensete ventricosum genome.</title>
        <authorList>
            <person name="Dussert Y."/>
            <person name="Stocks J."/>
            <person name="Wendawek A."/>
            <person name="Woldeyes F."/>
            <person name="Nichols R.A."/>
            <person name="Borrell J.S."/>
        </authorList>
    </citation>
    <scope>NUCLEOTIDE SEQUENCE [LARGE SCALE GENOMIC DNA]</scope>
    <source>
        <strain evidence="3">cv. Maze</strain>
        <tissue evidence="2">Seeds</tissue>
    </source>
</reference>
<comment type="caution">
    <text evidence="2">The sequence shown here is derived from an EMBL/GenBank/DDBJ whole genome shotgun (WGS) entry which is preliminary data.</text>
</comment>
<evidence type="ECO:0000313" key="3">
    <source>
        <dbReference type="Proteomes" id="UP001222027"/>
    </source>
</evidence>
<protein>
    <submittedName>
        <fullName evidence="2">Uncharacterized protein</fullName>
    </submittedName>
</protein>
<proteinExistence type="predicted"/>
<organism evidence="2 3">
    <name type="scientific">Ensete ventricosum</name>
    <name type="common">Abyssinian banana</name>
    <name type="synonym">Musa ensete</name>
    <dbReference type="NCBI Taxonomy" id="4639"/>
    <lineage>
        <taxon>Eukaryota</taxon>
        <taxon>Viridiplantae</taxon>
        <taxon>Streptophyta</taxon>
        <taxon>Embryophyta</taxon>
        <taxon>Tracheophyta</taxon>
        <taxon>Spermatophyta</taxon>
        <taxon>Magnoliopsida</taxon>
        <taxon>Liliopsida</taxon>
        <taxon>Zingiberales</taxon>
        <taxon>Musaceae</taxon>
        <taxon>Ensete</taxon>
    </lineage>
</organism>
<dbReference type="AlphaFoldDB" id="A0AAV8QXP6"/>
<feature type="compositionally biased region" description="Basic and acidic residues" evidence="1">
    <location>
        <begin position="34"/>
        <end position="50"/>
    </location>
</feature>
<evidence type="ECO:0000256" key="1">
    <source>
        <dbReference type="SAM" id="MobiDB-lite"/>
    </source>
</evidence>
<name>A0AAV8QXP6_ENSVE</name>
<feature type="region of interest" description="Disordered" evidence="1">
    <location>
        <begin position="24"/>
        <end position="51"/>
    </location>
</feature>
<evidence type="ECO:0000313" key="2">
    <source>
        <dbReference type="EMBL" id="KAJ8484822.1"/>
    </source>
</evidence>
<dbReference type="EMBL" id="JAQQAF010000005">
    <property type="protein sequence ID" value="KAJ8484822.1"/>
    <property type="molecule type" value="Genomic_DNA"/>
</dbReference>
<gene>
    <name evidence="2" type="ORF">OPV22_017307</name>
</gene>
<accession>A0AAV8QXP6</accession>
<dbReference type="Proteomes" id="UP001222027">
    <property type="component" value="Unassembled WGS sequence"/>
</dbReference>
<keyword evidence="3" id="KW-1185">Reference proteome</keyword>